<protein>
    <submittedName>
        <fullName evidence="4">Class I adenylate-forming enzyme family protein</fullName>
    </submittedName>
</protein>
<dbReference type="InterPro" id="IPR045851">
    <property type="entry name" value="AMP-bd_C_sf"/>
</dbReference>
<dbReference type="InterPro" id="IPR000873">
    <property type="entry name" value="AMP-dep_synth/lig_dom"/>
</dbReference>
<name>A0ABU3UXS5_9ACTN</name>
<proteinExistence type="inferred from homology"/>
<dbReference type="Gene3D" id="3.30.300.30">
    <property type="match status" value="1"/>
</dbReference>
<organism evidence="4 5">
    <name type="scientific">Streptomyces mirabilis</name>
    <dbReference type="NCBI Taxonomy" id="68239"/>
    <lineage>
        <taxon>Bacteria</taxon>
        <taxon>Bacillati</taxon>
        <taxon>Actinomycetota</taxon>
        <taxon>Actinomycetes</taxon>
        <taxon>Kitasatosporales</taxon>
        <taxon>Streptomycetaceae</taxon>
        <taxon>Streptomyces</taxon>
    </lineage>
</organism>
<dbReference type="RefSeq" id="WP_316735362.1">
    <property type="nucleotide sequence ID" value="NZ_JARAKF010000001.1"/>
</dbReference>
<dbReference type="Gene3D" id="3.40.50.12780">
    <property type="entry name" value="N-terminal domain of ligase-like"/>
    <property type="match status" value="1"/>
</dbReference>
<keyword evidence="5" id="KW-1185">Reference proteome</keyword>
<dbReference type="PANTHER" id="PTHR43201:SF5">
    <property type="entry name" value="MEDIUM-CHAIN ACYL-COA LIGASE ACSF2, MITOCHONDRIAL"/>
    <property type="match status" value="1"/>
</dbReference>
<evidence type="ECO:0000259" key="3">
    <source>
        <dbReference type="Pfam" id="PF00501"/>
    </source>
</evidence>
<comment type="caution">
    <text evidence="4">The sequence shown here is derived from an EMBL/GenBank/DDBJ whole genome shotgun (WGS) entry which is preliminary data.</text>
</comment>
<gene>
    <name evidence="4" type="ORF">PU648_41445</name>
</gene>
<evidence type="ECO:0000256" key="1">
    <source>
        <dbReference type="ARBA" id="ARBA00006432"/>
    </source>
</evidence>
<evidence type="ECO:0000313" key="4">
    <source>
        <dbReference type="EMBL" id="MDU8998721.1"/>
    </source>
</evidence>
<dbReference type="Pfam" id="PF00501">
    <property type="entry name" value="AMP-binding"/>
    <property type="match status" value="1"/>
</dbReference>
<dbReference type="EMBL" id="JARAKF010000001">
    <property type="protein sequence ID" value="MDU8998721.1"/>
    <property type="molecule type" value="Genomic_DNA"/>
</dbReference>
<dbReference type="SUPFAM" id="SSF56801">
    <property type="entry name" value="Acetyl-CoA synthetase-like"/>
    <property type="match status" value="1"/>
</dbReference>
<comment type="similarity">
    <text evidence="1">Belongs to the ATP-dependent AMP-binding enzyme family.</text>
</comment>
<dbReference type="InterPro" id="IPR020845">
    <property type="entry name" value="AMP-binding_CS"/>
</dbReference>
<dbReference type="PANTHER" id="PTHR43201">
    <property type="entry name" value="ACYL-COA SYNTHETASE"/>
    <property type="match status" value="1"/>
</dbReference>
<dbReference type="CDD" id="cd04433">
    <property type="entry name" value="AFD_class_I"/>
    <property type="match status" value="1"/>
</dbReference>
<evidence type="ECO:0000256" key="2">
    <source>
        <dbReference type="ARBA" id="ARBA00022598"/>
    </source>
</evidence>
<dbReference type="PROSITE" id="PS00455">
    <property type="entry name" value="AMP_BINDING"/>
    <property type="match status" value="1"/>
</dbReference>
<keyword evidence="2" id="KW-0436">Ligase</keyword>
<sequence length="542" mass="58505">MTRNTTLVPMPERRRLAADPDLGAGNVLQAAINASPDPQASLLTLQQAVPDAHGQLCRDFNLIRLQELVTAWARHYWDRGVRQRDRVAVWISDSFENHVQYFALTTLGAIPVLLNGELSAETVGRLCEKTTVVGVHTDQLRAAALAYSGFQEGWVQVSDDVKLPEAKLPARARFQHAATDPVLICHSSGTTGDPKPVIWTHGQAMAGIRPHLENFLSCLDARLLSVLPQSHASAVGYLLMALLTGTPTVLQSSRDADTTRRAIDAHQATAVVGFADTFAGLATTAEPGPLATVETWISVGDAAHHAHIAELVRHGRHRRGKGWVAGSLFVDGLGASELGWGGVLARYVIPGISVQNRCLGRPQPYVDIAVLRADGTLADPGEVGMLGVRGPTITPGYWGDHNTTYRSQLNGYWLSGDLAWRNENGELFHADRLVDAIRSRTGEGYSLLMEETLLTQIPEVSDWSVISVEIADEPWVVGYAVSAGAAPPELLEQANQALTAQGHPPLDEVRVMPQGALPVGATGKVLKRELRSQYVITVLSEA</sequence>
<evidence type="ECO:0000313" key="5">
    <source>
        <dbReference type="Proteomes" id="UP001257627"/>
    </source>
</evidence>
<feature type="domain" description="AMP-dependent synthetase/ligase" evidence="3">
    <location>
        <begin position="65"/>
        <end position="398"/>
    </location>
</feature>
<dbReference type="InterPro" id="IPR042099">
    <property type="entry name" value="ANL_N_sf"/>
</dbReference>
<reference evidence="4 5" key="1">
    <citation type="submission" date="2023-02" db="EMBL/GenBank/DDBJ databases">
        <authorList>
            <person name="Maleckis M."/>
        </authorList>
    </citation>
    <scope>NUCLEOTIDE SEQUENCE [LARGE SCALE GENOMIC DNA]</scope>
    <source>
        <strain evidence="4 5">P8-A2</strain>
    </source>
</reference>
<accession>A0ABU3UXS5</accession>
<dbReference type="Proteomes" id="UP001257627">
    <property type="component" value="Unassembled WGS sequence"/>
</dbReference>